<evidence type="ECO:0000256" key="2">
    <source>
        <dbReference type="SAM" id="MobiDB-lite"/>
    </source>
</evidence>
<evidence type="ECO:0000256" key="1">
    <source>
        <dbReference type="SAM" id="Coils"/>
    </source>
</evidence>
<keyword evidence="1" id="KW-0175">Coiled coil</keyword>
<dbReference type="GeneID" id="26904659"/>
<dbReference type="VEuPathDB" id="TriTrypDB:LpyrH10_07_1750"/>
<sequence length="938" mass="100839">MQVDLSAFFSAHEVLVDSNGAEVAVARAFAAAANTTHRAHRHATAPEYVAVALTVHSKEACWSRRLKDVVLRCVDRATGRVYPPLDVLQYISNDSPAFVSGDEGTAEGAVRVVFSVRPSAAFVSSPQRKQHAVEGEVMQGVELPELEDAAAVTAAASEVIQNTISDMDLWYRARAAHQQYDSSIPLESIHQLAGSLLDVDGGGEEGSGGGTQDAALLQARQKQQEEKLEQLQWQLARWLTELFLNEGGWARAQGPSASVTTSLTKQKNSDAAARRLFHGPLRLAFPHVVDAALFSGPIARQQSSLTAELPAGAETVPRRQLHTDVRGMEWDGLLIGYTTRYAYIAVPYFVSAAETTVKATASVSCATEPACVWSIVSRLPIPAFARREASRRMSEDGAEEANGVPRTKKQYGAQRPSKETRKRTHTDADAEASTAASFPDRASSRRSDATVAQTVLSRCFNVEEAMRHDTNAAAAFRLTDVPYIVTVRAHRVYCARADVTKQLPLPPSNAQTTSLCTKKPHPAASPYRLSMILEDAYVVAHRPAGNSADTSVSGADGSLPPPSATHWAAALFGVGAGRESCAATASSLARSLHTFPDVVSVVRESCHRFVRSHERFCATYTRCLEVKRLQVAQQSPTPQQPPSATTHGGSKDKAPSPQESADEAARGLEQTEQSELPSPAVAAQQLRLLRRAEDVYASIADSMSVHYKKLRGASRVAIPSVHTSADVPALEESNNVEFKAKVGLTQSSAEAFSSSSFYPCVGGGRGRGRQASTMDTERLRNTIAAMAACRGGLILIGVADDGHIVGHAKQLEVGKHLRTSGFCPAMVKDAVQVKELRWLEKAREDATAVLDAPAKRAMPENWWKTHGANSTAGSDASSSLNKAERAAADRVITVISVEKGQAPFYATSKNTPPYQRGCASTVVMPTVVLARRLMKELA</sequence>
<dbReference type="OrthoDB" id="272645at2759"/>
<dbReference type="Gene3D" id="3.30.950.30">
    <property type="entry name" value="Schlafen, AAA domain"/>
    <property type="match status" value="1"/>
</dbReference>
<reference evidence="4 5" key="1">
    <citation type="submission" date="2015-07" db="EMBL/GenBank/DDBJ databases">
        <title>High-quality genome of monoxenous trypanosomatid Leptomonas pyrrhocoris.</title>
        <authorList>
            <person name="Flegontov P."/>
            <person name="Butenko A."/>
            <person name="Firsov S."/>
            <person name="Vlcek C."/>
            <person name="Logacheva M.D."/>
            <person name="Field M."/>
            <person name="Filatov D."/>
            <person name="Flegontova O."/>
            <person name="Gerasimov E."/>
            <person name="Jackson A.P."/>
            <person name="Kelly S."/>
            <person name="Opperdoes F."/>
            <person name="O'Reilly A."/>
            <person name="Votypka J."/>
            <person name="Yurchenko V."/>
            <person name="Lukes J."/>
        </authorList>
    </citation>
    <scope>NUCLEOTIDE SEQUENCE [LARGE SCALE GENOMIC DNA]</scope>
    <source>
        <strain evidence="4">H10</strain>
    </source>
</reference>
<name>A0A0N0DW32_LEPPY</name>
<dbReference type="EMBL" id="LGTL01000007">
    <property type="protein sequence ID" value="KPA80981.1"/>
    <property type="molecule type" value="Genomic_DNA"/>
</dbReference>
<feature type="region of interest" description="Disordered" evidence="2">
    <location>
        <begin position="391"/>
        <end position="447"/>
    </location>
</feature>
<dbReference type="InterPro" id="IPR007421">
    <property type="entry name" value="Schlafen_AlbA_2_dom"/>
</dbReference>
<accession>A0A0N0DW32</accession>
<dbReference type="Pfam" id="PF04326">
    <property type="entry name" value="SLFN_AlbA_2"/>
    <property type="match status" value="1"/>
</dbReference>
<feature type="coiled-coil region" evidence="1">
    <location>
        <begin position="214"/>
        <end position="241"/>
    </location>
</feature>
<keyword evidence="5" id="KW-1185">Reference proteome</keyword>
<comment type="caution">
    <text evidence="4">The sequence shown here is derived from an EMBL/GenBank/DDBJ whole genome shotgun (WGS) entry which is preliminary data.</text>
</comment>
<evidence type="ECO:0000313" key="4">
    <source>
        <dbReference type="EMBL" id="KPA80981.1"/>
    </source>
</evidence>
<dbReference type="RefSeq" id="XP_015659420.1">
    <property type="nucleotide sequence ID" value="XM_015802019.1"/>
</dbReference>
<feature type="domain" description="Schlafen AlbA-2" evidence="3">
    <location>
        <begin position="732"/>
        <end position="812"/>
    </location>
</feature>
<dbReference type="InterPro" id="IPR038461">
    <property type="entry name" value="Schlafen_AlbA_2_dom_sf"/>
</dbReference>
<dbReference type="OMA" id="FCPAMVK"/>
<evidence type="ECO:0000313" key="5">
    <source>
        <dbReference type="Proteomes" id="UP000037923"/>
    </source>
</evidence>
<gene>
    <name evidence="4" type="ORF">ABB37_04368</name>
</gene>
<dbReference type="AlphaFoldDB" id="A0A0N0DW32"/>
<feature type="region of interest" description="Disordered" evidence="2">
    <location>
        <begin position="632"/>
        <end position="679"/>
    </location>
</feature>
<protein>
    <recommendedName>
        <fullName evidence="3">Schlafen AlbA-2 domain-containing protein</fullName>
    </recommendedName>
</protein>
<evidence type="ECO:0000259" key="3">
    <source>
        <dbReference type="Pfam" id="PF04326"/>
    </source>
</evidence>
<dbReference type="Proteomes" id="UP000037923">
    <property type="component" value="Unassembled WGS sequence"/>
</dbReference>
<proteinExistence type="predicted"/>
<organism evidence="4 5">
    <name type="scientific">Leptomonas pyrrhocoris</name>
    <name type="common">Firebug parasite</name>
    <dbReference type="NCBI Taxonomy" id="157538"/>
    <lineage>
        <taxon>Eukaryota</taxon>
        <taxon>Discoba</taxon>
        <taxon>Euglenozoa</taxon>
        <taxon>Kinetoplastea</taxon>
        <taxon>Metakinetoplastina</taxon>
        <taxon>Trypanosomatida</taxon>
        <taxon>Trypanosomatidae</taxon>
        <taxon>Leishmaniinae</taxon>
        <taxon>Leptomonas</taxon>
    </lineage>
</organism>
<feature type="compositionally biased region" description="Low complexity" evidence="2">
    <location>
        <begin position="632"/>
        <end position="646"/>
    </location>
</feature>